<dbReference type="GO" id="GO:0045892">
    <property type="term" value="P:negative regulation of DNA-templated transcription"/>
    <property type="evidence" value="ECO:0007669"/>
    <property type="project" value="TreeGrafter"/>
</dbReference>
<evidence type="ECO:0000256" key="1">
    <source>
        <dbReference type="ARBA" id="ARBA00008172"/>
    </source>
</evidence>
<evidence type="ECO:0000256" key="2">
    <source>
        <dbReference type="ARBA" id="ARBA00022649"/>
    </source>
</evidence>
<dbReference type="NCBIfam" id="TIGR02385">
    <property type="entry name" value="RelE_StbE"/>
    <property type="match status" value="1"/>
</dbReference>
<dbReference type="Proteomes" id="UP000257127">
    <property type="component" value="Unassembled WGS sequence"/>
</dbReference>
<dbReference type="PANTHER" id="PTHR38039">
    <property type="entry name" value="TOXIN YOEB"/>
    <property type="match status" value="1"/>
</dbReference>
<keyword evidence="5" id="KW-0378">Hydrolase</keyword>
<dbReference type="GO" id="GO:0006401">
    <property type="term" value="P:RNA catabolic process"/>
    <property type="evidence" value="ECO:0007669"/>
    <property type="project" value="InterPro"/>
</dbReference>
<evidence type="ECO:0000313" key="8">
    <source>
        <dbReference type="Proteomes" id="UP000257127"/>
    </source>
</evidence>
<keyword evidence="8" id="KW-1185">Reference proteome</keyword>
<dbReference type="GO" id="GO:0004519">
    <property type="term" value="F:endonuclease activity"/>
    <property type="evidence" value="ECO:0007669"/>
    <property type="project" value="UniProtKB-KW"/>
</dbReference>
<dbReference type="OrthoDB" id="9801102at2"/>
<comment type="caution">
    <text evidence="7">The sequence shown here is derived from an EMBL/GenBank/DDBJ whole genome shotgun (WGS) entry which is preliminary data.</text>
</comment>
<comment type="similarity">
    <text evidence="1">Belongs to the YoeB family.</text>
</comment>
<proteinExistence type="inferred from homology"/>
<evidence type="ECO:0000256" key="4">
    <source>
        <dbReference type="ARBA" id="ARBA00022759"/>
    </source>
</evidence>
<keyword evidence="2" id="KW-1277">Toxin-antitoxin system</keyword>
<protein>
    <recommendedName>
        <fullName evidence="6">Putative mRNA interferase YoeB</fullName>
    </recommendedName>
</protein>
<evidence type="ECO:0000256" key="5">
    <source>
        <dbReference type="ARBA" id="ARBA00022801"/>
    </source>
</evidence>
<reference evidence="7 8" key="1">
    <citation type="submission" date="2018-08" db="EMBL/GenBank/DDBJ databases">
        <title>The draft genome squence of Brumimicrobium sp. N62.</title>
        <authorList>
            <person name="Du Z.-J."/>
            <person name="Luo H.-R."/>
        </authorList>
    </citation>
    <scope>NUCLEOTIDE SEQUENCE [LARGE SCALE GENOMIC DNA]</scope>
    <source>
        <strain evidence="7 8">N62</strain>
    </source>
</reference>
<organism evidence="7 8">
    <name type="scientific">Brumimicrobium aurantiacum</name>
    <dbReference type="NCBI Taxonomy" id="1737063"/>
    <lineage>
        <taxon>Bacteria</taxon>
        <taxon>Pseudomonadati</taxon>
        <taxon>Bacteroidota</taxon>
        <taxon>Flavobacteriia</taxon>
        <taxon>Flavobacteriales</taxon>
        <taxon>Crocinitomicaceae</taxon>
        <taxon>Brumimicrobium</taxon>
    </lineage>
</organism>
<dbReference type="Pfam" id="PF06769">
    <property type="entry name" value="YoeB_toxin"/>
    <property type="match status" value="1"/>
</dbReference>
<dbReference type="SUPFAM" id="SSF143011">
    <property type="entry name" value="RelE-like"/>
    <property type="match status" value="1"/>
</dbReference>
<dbReference type="Gene3D" id="3.30.2310.20">
    <property type="entry name" value="RelE-like"/>
    <property type="match status" value="1"/>
</dbReference>
<dbReference type="EMBL" id="QURB01000002">
    <property type="protein sequence ID" value="RFC54870.1"/>
    <property type="molecule type" value="Genomic_DNA"/>
</dbReference>
<keyword evidence="4" id="KW-0255">Endonuclease</keyword>
<keyword evidence="3" id="KW-0540">Nuclease</keyword>
<evidence type="ECO:0000256" key="6">
    <source>
        <dbReference type="ARBA" id="ARBA00030388"/>
    </source>
</evidence>
<evidence type="ECO:0000313" key="7">
    <source>
        <dbReference type="EMBL" id="RFC54870.1"/>
    </source>
</evidence>
<accession>A0A3E1EZ77</accession>
<dbReference type="PANTHER" id="PTHR38039:SF1">
    <property type="entry name" value="TOXIN YOEB"/>
    <property type="match status" value="1"/>
</dbReference>
<evidence type="ECO:0000256" key="3">
    <source>
        <dbReference type="ARBA" id="ARBA00022722"/>
    </source>
</evidence>
<dbReference type="NCBIfam" id="TIGR02116">
    <property type="entry name" value="toxin_Txe_YoeB"/>
    <property type="match status" value="1"/>
</dbReference>
<dbReference type="InterPro" id="IPR009614">
    <property type="entry name" value="YoeB_toxin"/>
</dbReference>
<name>A0A3E1EZ77_9FLAO</name>
<dbReference type="AlphaFoldDB" id="A0A3E1EZ77"/>
<sequence>MSFGFTSQFKKDFKKLKSENSKLSSKVMELLFSIEDCLNRPLEGIGQPELLKGNLARCYSRRINQKHRLIYTYSSKDKIELISCYGHYSDK</sequence>
<dbReference type="InterPro" id="IPR007712">
    <property type="entry name" value="RelE/ParE_toxin"/>
</dbReference>
<gene>
    <name evidence="7" type="ORF">DXU93_03350</name>
</gene>
<dbReference type="RefSeq" id="WP_116879849.1">
    <property type="nucleotide sequence ID" value="NZ_QURB01000002.1"/>
</dbReference>
<dbReference type="InterPro" id="IPR035093">
    <property type="entry name" value="RelE/ParE_toxin_dom_sf"/>
</dbReference>
<dbReference type="GO" id="GO:0016787">
    <property type="term" value="F:hydrolase activity"/>
    <property type="evidence" value="ECO:0007669"/>
    <property type="project" value="UniProtKB-KW"/>
</dbReference>